<dbReference type="HOGENOM" id="CLU_2803485_0_0_9"/>
<dbReference type="KEGG" id="bse:Bsel_3291"/>
<name>D6Y1I6_BACIE</name>
<dbReference type="AlphaFoldDB" id="D6Y1I6"/>
<organism evidence="1 2">
    <name type="scientific">Bacillus selenitireducens (strain ATCC 700615 / DSM 15326 / MLS10)</name>
    <dbReference type="NCBI Taxonomy" id="439292"/>
    <lineage>
        <taxon>Bacteria</taxon>
        <taxon>Bacillati</taxon>
        <taxon>Bacillota</taxon>
        <taxon>Bacilli</taxon>
        <taxon>Bacillales</taxon>
        <taxon>Bacillaceae</taxon>
        <taxon>Salisediminibacterium</taxon>
    </lineage>
</organism>
<evidence type="ECO:0000313" key="2">
    <source>
        <dbReference type="Proteomes" id="UP000000271"/>
    </source>
</evidence>
<evidence type="ECO:0000313" key="1">
    <source>
        <dbReference type="EMBL" id="ADI00773.1"/>
    </source>
</evidence>
<protein>
    <submittedName>
        <fullName evidence="1">Uncharacterized protein</fullName>
    </submittedName>
</protein>
<keyword evidence="2" id="KW-1185">Reference proteome</keyword>
<accession>D6Y1I6</accession>
<reference evidence="1" key="1">
    <citation type="submission" date="2009-10" db="EMBL/GenBank/DDBJ databases">
        <title>Complete sequence of Bacillus selenitireducens MLS10.</title>
        <authorList>
            <consortium name="US DOE Joint Genome Institute"/>
            <person name="Lucas S."/>
            <person name="Copeland A."/>
            <person name="Lapidus A."/>
            <person name="Glavina del Rio T."/>
            <person name="Dalin E."/>
            <person name="Tice H."/>
            <person name="Bruce D."/>
            <person name="Goodwin L."/>
            <person name="Pitluck S."/>
            <person name="Sims D."/>
            <person name="Brettin T."/>
            <person name="Detter J.C."/>
            <person name="Han C."/>
            <person name="Larimer F."/>
            <person name="Land M."/>
            <person name="Hauser L."/>
            <person name="Kyrpides N."/>
            <person name="Ovchinnikova G."/>
            <person name="Stolz J."/>
        </authorList>
    </citation>
    <scope>NUCLEOTIDE SEQUENCE [LARGE SCALE GENOMIC DNA]</scope>
    <source>
        <strain evidence="1">MLS10</strain>
    </source>
</reference>
<dbReference type="EMBL" id="CP001791">
    <property type="protein sequence ID" value="ADI00773.1"/>
    <property type="molecule type" value="Genomic_DNA"/>
</dbReference>
<dbReference type="Proteomes" id="UP000000271">
    <property type="component" value="Chromosome"/>
</dbReference>
<gene>
    <name evidence="1" type="ordered locus">Bsel_3291</name>
</gene>
<sequence length="67" mass="7580">MRIIYGLIADGQVNPDGTFKNPLHMAVALDMQDTRILGMEGLEPLAKEAYDKKIDQDLIDTYITKNR</sequence>
<proteinExistence type="predicted"/>